<evidence type="ECO:0000256" key="7">
    <source>
        <dbReference type="ARBA" id="ARBA00023136"/>
    </source>
</evidence>
<dbReference type="Proteomes" id="UP001158576">
    <property type="component" value="Chromosome 2"/>
</dbReference>
<dbReference type="SMART" id="SM00409">
    <property type="entry name" value="IG"/>
    <property type="match status" value="1"/>
</dbReference>
<dbReference type="InterPro" id="IPR050541">
    <property type="entry name" value="LRR_TM_domain-containing"/>
</dbReference>
<dbReference type="InterPro" id="IPR036179">
    <property type="entry name" value="Ig-like_dom_sf"/>
</dbReference>
<evidence type="ECO:0000313" key="12">
    <source>
        <dbReference type="Proteomes" id="UP001158576"/>
    </source>
</evidence>
<organism evidence="11 12">
    <name type="scientific">Oikopleura dioica</name>
    <name type="common">Tunicate</name>
    <dbReference type="NCBI Taxonomy" id="34765"/>
    <lineage>
        <taxon>Eukaryota</taxon>
        <taxon>Metazoa</taxon>
        <taxon>Chordata</taxon>
        <taxon>Tunicata</taxon>
        <taxon>Appendicularia</taxon>
        <taxon>Copelata</taxon>
        <taxon>Oikopleuridae</taxon>
        <taxon>Oikopleura</taxon>
    </lineage>
</organism>
<accession>A0ABN7TF83</accession>
<dbReference type="InterPro" id="IPR001611">
    <property type="entry name" value="Leu-rich_rpt"/>
</dbReference>
<keyword evidence="8" id="KW-1015">Disulfide bond</keyword>
<feature type="domain" description="Ig-like" evidence="10">
    <location>
        <begin position="272"/>
        <end position="362"/>
    </location>
</feature>
<keyword evidence="12" id="KW-1185">Reference proteome</keyword>
<keyword evidence="3 9" id="KW-0812">Transmembrane</keyword>
<keyword evidence="4" id="KW-0732">Signal</keyword>
<feature type="transmembrane region" description="Helical" evidence="9">
    <location>
        <begin position="706"/>
        <end position="726"/>
    </location>
</feature>
<dbReference type="InterPro" id="IPR003598">
    <property type="entry name" value="Ig_sub2"/>
</dbReference>
<dbReference type="SMART" id="SM00013">
    <property type="entry name" value="LRRNT"/>
    <property type="match status" value="2"/>
</dbReference>
<proteinExistence type="predicted"/>
<dbReference type="PANTHER" id="PTHR24369">
    <property type="entry name" value="ANTIGEN BSP, PUTATIVE-RELATED"/>
    <property type="match status" value="1"/>
</dbReference>
<dbReference type="PROSITE" id="PS51450">
    <property type="entry name" value="LRR"/>
    <property type="match status" value="4"/>
</dbReference>
<evidence type="ECO:0000256" key="3">
    <source>
        <dbReference type="ARBA" id="ARBA00022692"/>
    </source>
</evidence>
<dbReference type="InterPro" id="IPR003599">
    <property type="entry name" value="Ig_sub"/>
</dbReference>
<dbReference type="InterPro" id="IPR007110">
    <property type="entry name" value="Ig-like_dom"/>
</dbReference>
<dbReference type="SUPFAM" id="SSF52058">
    <property type="entry name" value="L domain-like"/>
    <property type="match status" value="2"/>
</dbReference>
<evidence type="ECO:0000256" key="2">
    <source>
        <dbReference type="ARBA" id="ARBA00022614"/>
    </source>
</evidence>
<reference evidence="11 12" key="1">
    <citation type="submission" date="2021-04" db="EMBL/GenBank/DDBJ databases">
        <authorList>
            <person name="Bliznina A."/>
        </authorList>
    </citation>
    <scope>NUCLEOTIDE SEQUENCE [LARGE SCALE GENOMIC DNA]</scope>
</reference>
<dbReference type="Pfam" id="PF07679">
    <property type="entry name" value="I-set"/>
    <property type="match status" value="1"/>
</dbReference>
<dbReference type="SMART" id="SM00369">
    <property type="entry name" value="LRR_TYP"/>
    <property type="match status" value="10"/>
</dbReference>
<keyword evidence="7 9" id="KW-0472">Membrane</keyword>
<dbReference type="InterPro" id="IPR003591">
    <property type="entry name" value="Leu-rich_rpt_typical-subtyp"/>
</dbReference>
<evidence type="ECO:0000256" key="4">
    <source>
        <dbReference type="ARBA" id="ARBA00022729"/>
    </source>
</evidence>
<dbReference type="PANTHER" id="PTHR24369:SF210">
    <property type="entry name" value="CHAOPTIN-RELATED"/>
    <property type="match status" value="1"/>
</dbReference>
<sequence>MKLLGSVLVGSAYSSSCGSSYPELQNCNCYSTVVDCSNKGLKAIPGSFPRGKTRLDLSYNNINYVNELPDELEDLVDLNLSHNNIREIHFDAFDGLDNLENLNLAYNQLNEIEDDIFQWNPVHLKTLDLSNNKFEFIQHFLFYDLQEIQEINLSDNDLFFVHPHAFDELKRLRTLNLANNKLTEFKSKWFTSIIDDNLQEVMLDGNPWACDCDLQNEKNFLQNPTIKRMMTSFLERGGSSLKCNNKDDTHNLGMDMFNWSSLSSKLTPCTPPKITGISKSSTVDAGKMLLLKCLAEGVPQPKIEWKAPNGDVYRLQSEDFEGITVHQDGALLIEDLRKADQGIYRCVATNSAGSMEASTKITVTGSSPFDDNDRDDYDEDDLDEDGWEYDRDDNEWKKTRDDYEWIDGGMEKNGQRLDSNDYHLPGINNEDFEFDNDYRIDIDSDCPANCECSSSTVDCSDAENVGDSGRALTKIPIIKSHYTHLDMTLNKVPEIEKGLCRKMKQIRELKVDSNRIKNIENGAFSDCGDLRILTMRDNRLDELRAQMFDGLDNVQILVLDHNFLKTIPSYAFQGMDNLEYLYLKNNKIEKIESQAFYGLKKLKFIHLEDNKLDHLDMDWVKEAVTNTKLERIFIDGNNLVCDTRLKPFKDHFENSKTSSKIYNVFQPTELKCSSPPELIGKTLNTINYNELVVVTPIEGGSSGGPGFMFGGVFLGAVLAVLGFIGWRQWNRRNSMKGGYGYSYTDISTQGDSEHRALTSNQDSEAFI</sequence>
<name>A0ABN7TF83_OIKDI</name>
<comment type="subcellular location">
    <subcellularLocation>
        <location evidence="1">Membrane</location>
        <topology evidence="1">Single-pass membrane protein</topology>
    </subcellularLocation>
</comment>
<keyword evidence="2" id="KW-0433">Leucine-rich repeat</keyword>
<protein>
    <submittedName>
        <fullName evidence="11">Oidioi.mRNA.OKI2018_I69.chr2.g8296.t2.cds</fullName>
    </submittedName>
</protein>
<dbReference type="SUPFAM" id="SSF48726">
    <property type="entry name" value="Immunoglobulin"/>
    <property type="match status" value="1"/>
</dbReference>
<dbReference type="InterPro" id="IPR013783">
    <property type="entry name" value="Ig-like_fold"/>
</dbReference>
<dbReference type="Gene3D" id="3.80.10.10">
    <property type="entry name" value="Ribonuclease Inhibitor"/>
    <property type="match status" value="4"/>
</dbReference>
<evidence type="ECO:0000256" key="6">
    <source>
        <dbReference type="ARBA" id="ARBA00022989"/>
    </source>
</evidence>
<keyword evidence="5" id="KW-0677">Repeat</keyword>
<keyword evidence="6 9" id="KW-1133">Transmembrane helix</keyword>
<dbReference type="InterPro" id="IPR032675">
    <property type="entry name" value="LRR_dom_sf"/>
</dbReference>
<gene>
    <name evidence="11" type="ORF">OKIOD_LOCUS17061</name>
</gene>
<dbReference type="SMART" id="SM00365">
    <property type="entry name" value="LRR_SD22"/>
    <property type="match status" value="4"/>
</dbReference>
<dbReference type="PROSITE" id="PS50835">
    <property type="entry name" value="IG_LIKE"/>
    <property type="match status" value="1"/>
</dbReference>
<evidence type="ECO:0000256" key="9">
    <source>
        <dbReference type="SAM" id="Phobius"/>
    </source>
</evidence>
<dbReference type="Pfam" id="PF01462">
    <property type="entry name" value="LRRNT"/>
    <property type="match status" value="1"/>
</dbReference>
<dbReference type="EMBL" id="OU015567">
    <property type="protein sequence ID" value="CAG5114232.1"/>
    <property type="molecule type" value="Genomic_DNA"/>
</dbReference>
<dbReference type="InterPro" id="IPR000372">
    <property type="entry name" value="LRRNT"/>
</dbReference>
<dbReference type="Gene3D" id="2.60.40.10">
    <property type="entry name" value="Immunoglobulins"/>
    <property type="match status" value="1"/>
</dbReference>
<evidence type="ECO:0000313" key="11">
    <source>
        <dbReference type="EMBL" id="CAG5114232.1"/>
    </source>
</evidence>
<dbReference type="InterPro" id="IPR013098">
    <property type="entry name" value="Ig_I-set"/>
</dbReference>
<dbReference type="SMART" id="SM00408">
    <property type="entry name" value="IGc2"/>
    <property type="match status" value="1"/>
</dbReference>
<evidence type="ECO:0000256" key="1">
    <source>
        <dbReference type="ARBA" id="ARBA00004167"/>
    </source>
</evidence>
<dbReference type="Pfam" id="PF13855">
    <property type="entry name" value="LRR_8"/>
    <property type="match status" value="3"/>
</dbReference>
<evidence type="ECO:0000259" key="10">
    <source>
        <dbReference type="PROSITE" id="PS50835"/>
    </source>
</evidence>
<evidence type="ECO:0000256" key="8">
    <source>
        <dbReference type="ARBA" id="ARBA00023157"/>
    </source>
</evidence>
<evidence type="ECO:0000256" key="5">
    <source>
        <dbReference type="ARBA" id="ARBA00022737"/>
    </source>
</evidence>